<sequence>PVCLGPLISSDQNGQSLDTTGNVYITDCGHW</sequence>
<dbReference type="AlphaFoldDB" id="A0A061SEW1"/>
<protein>
    <submittedName>
        <fullName evidence="1">Uncharacterized protein</fullName>
    </submittedName>
</protein>
<evidence type="ECO:0000313" key="1">
    <source>
        <dbReference type="EMBL" id="JAC81281.1"/>
    </source>
</evidence>
<feature type="non-terminal residue" evidence="1">
    <location>
        <position position="1"/>
    </location>
</feature>
<reference evidence="1" key="1">
    <citation type="submission" date="2014-05" db="EMBL/GenBank/DDBJ databases">
        <title>The transcriptome of the halophilic microalga Tetraselmis sp. GSL018 isolated from the Great Salt Lake, Utah.</title>
        <authorList>
            <person name="Jinkerson R.E."/>
            <person name="D'Adamo S."/>
            <person name="Posewitz M.C."/>
        </authorList>
    </citation>
    <scope>NUCLEOTIDE SEQUENCE</scope>
    <source>
        <strain evidence="1">GSL018</strain>
    </source>
</reference>
<accession>A0A061SEW1</accession>
<dbReference type="EMBL" id="GBEZ01003889">
    <property type="protein sequence ID" value="JAC81281.1"/>
    <property type="molecule type" value="Transcribed_RNA"/>
</dbReference>
<name>A0A061SEW1_9CHLO</name>
<gene>
    <name evidence="1" type="ORF">TSPGSL018_8282</name>
</gene>
<proteinExistence type="predicted"/>
<organism evidence="1">
    <name type="scientific">Tetraselmis sp. GSL018</name>
    <dbReference type="NCBI Taxonomy" id="582737"/>
    <lineage>
        <taxon>Eukaryota</taxon>
        <taxon>Viridiplantae</taxon>
        <taxon>Chlorophyta</taxon>
        <taxon>core chlorophytes</taxon>
        <taxon>Chlorodendrophyceae</taxon>
        <taxon>Chlorodendrales</taxon>
        <taxon>Chlorodendraceae</taxon>
        <taxon>Tetraselmis</taxon>
    </lineage>
</organism>